<evidence type="ECO:0000256" key="3">
    <source>
        <dbReference type="ARBA" id="ARBA00023315"/>
    </source>
</evidence>
<evidence type="ECO:0000259" key="4">
    <source>
        <dbReference type="Pfam" id="PF00198"/>
    </source>
</evidence>
<dbReference type="Pfam" id="PF00198">
    <property type="entry name" value="2-oxoacid_dh"/>
    <property type="match status" value="1"/>
</dbReference>
<dbReference type="AlphaFoldDB" id="A0A6I6F025"/>
<evidence type="ECO:0000313" key="6">
    <source>
        <dbReference type="Proteomes" id="UP000422764"/>
    </source>
</evidence>
<evidence type="ECO:0000256" key="2">
    <source>
        <dbReference type="ARBA" id="ARBA00022679"/>
    </source>
</evidence>
<dbReference type="GO" id="GO:0016407">
    <property type="term" value="F:acetyltransferase activity"/>
    <property type="evidence" value="ECO:0007669"/>
    <property type="project" value="TreeGrafter"/>
</dbReference>
<dbReference type="GO" id="GO:0031405">
    <property type="term" value="F:lipoic acid binding"/>
    <property type="evidence" value="ECO:0007669"/>
    <property type="project" value="TreeGrafter"/>
</dbReference>
<keyword evidence="3" id="KW-0012">Acyltransferase</keyword>
<keyword evidence="6" id="KW-1185">Reference proteome</keyword>
<evidence type="ECO:0000256" key="1">
    <source>
        <dbReference type="ARBA" id="ARBA00001938"/>
    </source>
</evidence>
<keyword evidence="2" id="KW-0808">Transferase</keyword>
<evidence type="ECO:0000313" key="5">
    <source>
        <dbReference type="EMBL" id="QGU94604.1"/>
    </source>
</evidence>
<dbReference type="SUPFAM" id="SSF52777">
    <property type="entry name" value="CoA-dependent acyltransferases"/>
    <property type="match status" value="1"/>
</dbReference>
<proteinExistence type="predicted"/>
<dbReference type="InterPro" id="IPR001078">
    <property type="entry name" value="2-oxoacid_DH_actylTfrase"/>
</dbReference>
<dbReference type="PANTHER" id="PTHR43178">
    <property type="entry name" value="DIHYDROLIPOAMIDE ACETYLTRANSFERASE COMPONENT OF PYRUVATE DEHYDROGENASE COMPLEX"/>
    <property type="match status" value="1"/>
</dbReference>
<dbReference type="EMBL" id="CP046522">
    <property type="protein sequence ID" value="QGU94604.1"/>
    <property type="molecule type" value="Genomic_DNA"/>
</dbReference>
<dbReference type="Proteomes" id="UP000422764">
    <property type="component" value="Chromosome"/>
</dbReference>
<feature type="domain" description="2-oxoacid dehydrogenase acyltransferase catalytic" evidence="4">
    <location>
        <begin position="8"/>
        <end position="229"/>
    </location>
</feature>
<dbReference type="PANTHER" id="PTHR43178:SF5">
    <property type="entry name" value="LIPOAMIDE ACYLTRANSFERASE COMPONENT OF BRANCHED-CHAIN ALPHA-KETO ACID DEHYDROGENASE COMPLEX, MITOCHONDRIAL"/>
    <property type="match status" value="1"/>
</dbReference>
<organism evidence="5 6">
    <name type="scientific">Clostridium bovifaecis</name>
    <dbReference type="NCBI Taxonomy" id="2184719"/>
    <lineage>
        <taxon>Bacteria</taxon>
        <taxon>Bacillati</taxon>
        <taxon>Bacillota</taxon>
        <taxon>Clostridia</taxon>
        <taxon>Eubacteriales</taxon>
        <taxon>Clostridiaceae</taxon>
        <taxon>Clostridium</taxon>
    </lineage>
</organism>
<gene>
    <name evidence="5" type="ORF">GOM49_05360</name>
</gene>
<name>A0A6I6F025_9CLOT</name>
<dbReference type="GO" id="GO:0005737">
    <property type="term" value="C:cytoplasm"/>
    <property type="evidence" value="ECO:0007669"/>
    <property type="project" value="TreeGrafter"/>
</dbReference>
<dbReference type="Gene3D" id="3.30.559.10">
    <property type="entry name" value="Chloramphenicol acetyltransferase-like domain"/>
    <property type="match status" value="1"/>
</dbReference>
<sequence>MEEKRIKQVKKMIGARKLIAERMATSLRDYPQGTGCKKICMDEILALKDELKKQNENVSVTSILIKLAAAALQENPQLNSAVINNELIIYDSVNIGVGIGLPEGIMLVVIKEAQDKDIFQISEELQRLITQLKSRKINFKDMQGSTFTLSNIGMFDLDEVTPFLSPPETAILSVGATRKMHVVNDDDTTSIKRMATFCTTVNHAAVDGMHGGKFLMTFTKLANKPKEYMGL</sequence>
<dbReference type="InterPro" id="IPR023213">
    <property type="entry name" value="CAT-like_dom_sf"/>
</dbReference>
<protein>
    <recommendedName>
        <fullName evidence="4">2-oxoacid dehydrogenase acyltransferase catalytic domain-containing protein</fullName>
    </recommendedName>
</protein>
<dbReference type="InterPro" id="IPR050743">
    <property type="entry name" value="2-oxoacid_DH_E2_comp"/>
</dbReference>
<accession>A0A6I6F025</accession>
<comment type="cofactor">
    <cofactor evidence="1">
        <name>(R)-lipoate</name>
        <dbReference type="ChEBI" id="CHEBI:83088"/>
    </cofactor>
</comment>
<reference evidence="5 6" key="1">
    <citation type="submission" date="2019-12" db="EMBL/GenBank/DDBJ databases">
        <title>Genome sequenceing of Clostridium bovifaecis.</title>
        <authorList>
            <person name="Yao Y."/>
        </authorList>
    </citation>
    <scope>NUCLEOTIDE SEQUENCE [LARGE SCALE GENOMIC DNA]</scope>
    <source>
        <strain evidence="5 6">BXX</strain>
    </source>
</reference>